<feature type="compositionally biased region" description="Basic and acidic residues" evidence="1">
    <location>
        <begin position="20"/>
        <end position="33"/>
    </location>
</feature>
<accession>A0A1A8MUA3</accession>
<proteinExistence type="predicted"/>
<name>A0A1A8MUA3_9TELE</name>
<organism evidence="2">
    <name type="scientific">Nothobranchius pienaari</name>
    <dbReference type="NCBI Taxonomy" id="704102"/>
    <lineage>
        <taxon>Eukaryota</taxon>
        <taxon>Metazoa</taxon>
        <taxon>Chordata</taxon>
        <taxon>Craniata</taxon>
        <taxon>Vertebrata</taxon>
        <taxon>Euteleostomi</taxon>
        <taxon>Actinopterygii</taxon>
        <taxon>Neopterygii</taxon>
        <taxon>Teleostei</taxon>
        <taxon>Neoteleostei</taxon>
        <taxon>Acanthomorphata</taxon>
        <taxon>Ovalentaria</taxon>
        <taxon>Atherinomorphae</taxon>
        <taxon>Cyprinodontiformes</taxon>
        <taxon>Nothobranchiidae</taxon>
        <taxon>Nothobranchius</taxon>
    </lineage>
</organism>
<dbReference type="AlphaFoldDB" id="A0A1A8MUA3"/>
<sequence>ILFPHRPQREHPSPQPAPPKGERCLRQEMERTP</sequence>
<protein>
    <submittedName>
        <fullName evidence="2">Uncharacterized protein</fullName>
    </submittedName>
</protein>
<reference evidence="2" key="1">
    <citation type="submission" date="2016-05" db="EMBL/GenBank/DDBJ databases">
        <authorList>
            <person name="Lavstsen T."/>
            <person name="Jespersen J.S."/>
        </authorList>
    </citation>
    <scope>NUCLEOTIDE SEQUENCE</scope>
    <source>
        <tissue evidence="2">Brain</tissue>
    </source>
</reference>
<feature type="region of interest" description="Disordered" evidence="1">
    <location>
        <begin position="1"/>
        <end position="33"/>
    </location>
</feature>
<gene>
    <name evidence="2" type="primary">Nfu_g_1_015837</name>
</gene>
<dbReference type="EMBL" id="HAEF01019301">
    <property type="protein sequence ID" value="SBR60460.1"/>
    <property type="molecule type" value="Transcribed_RNA"/>
</dbReference>
<feature type="non-terminal residue" evidence="2">
    <location>
        <position position="1"/>
    </location>
</feature>
<reference evidence="2" key="2">
    <citation type="submission" date="2016-06" db="EMBL/GenBank/DDBJ databases">
        <title>The genome of a short-lived fish provides insights into sex chromosome evolution and the genetic control of aging.</title>
        <authorList>
            <person name="Reichwald K."/>
            <person name="Felder M."/>
            <person name="Petzold A."/>
            <person name="Koch P."/>
            <person name="Groth M."/>
            <person name="Platzer M."/>
        </authorList>
    </citation>
    <scope>NUCLEOTIDE SEQUENCE</scope>
    <source>
        <tissue evidence="2">Brain</tissue>
    </source>
</reference>
<evidence type="ECO:0000256" key="1">
    <source>
        <dbReference type="SAM" id="MobiDB-lite"/>
    </source>
</evidence>
<evidence type="ECO:0000313" key="2">
    <source>
        <dbReference type="EMBL" id="SBR60460.1"/>
    </source>
</evidence>